<evidence type="ECO:0000256" key="1">
    <source>
        <dbReference type="ARBA" id="ARBA00000971"/>
    </source>
</evidence>
<evidence type="ECO:0000313" key="12">
    <source>
        <dbReference type="Proteomes" id="UP000824633"/>
    </source>
</evidence>
<protein>
    <recommendedName>
        <fullName evidence="2">peptidylprolyl isomerase</fullName>
        <ecNumber evidence="2">5.2.1.8</ecNumber>
    </recommendedName>
</protein>
<name>A0ABM7T4M3_9CLOT</name>
<dbReference type="InterPro" id="IPR000297">
    <property type="entry name" value="PPIase_PpiC"/>
</dbReference>
<dbReference type="InterPro" id="IPR050245">
    <property type="entry name" value="PrsA_foldase"/>
</dbReference>
<dbReference type="Pfam" id="PF13624">
    <property type="entry name" value="SurA_N_3"/>
    <property type="match status" value="1"/>
</dbReference>
<feature type="domain" description="PpiC" evidence="10">
    <location>
        <begin position="242"/>
        <end position="334"/>
    </location>
</feature>
<dbReference type="Gene3D" id="2.10.270.10">
    <property type="entry name" value="Cholin Binding"/>
    <property type="match status" value="1"/>
</dbReference>
<evidence type="ECO:0000256" key="9">
    <source>
        <dbReference type="SAM" id="SignalP"/>
    </source>
</evidence>
<feature type="signal peptide" evidence="9">
    <location>
        <begin position="1"/>
        <end position="29"/>
    </location>
</feature>
<dbReference type="InterPro" id="IPR027304">
    <property type="entry name" value="Trigger_fact/SurA_dom_sf"/>
</dbReference>
<dbReference type="Pfam" id="PF19127">
    <property type="entry name" value="Choline_bind_3"/>
    <property type="match status" value="1"/>
</dbReference>
<keyword evidence="3 9" id="KW-0732">Signal</keyword>
<dbReference type="Pfam" id="PF13145">
    <property type="entry name" value="Rotamase_2"/>
    <property type="match status" value="1"/>
</dbReference>
<dbReference type="RefSeq" id="WP_224037660.1">
    <property type="nucleotide sequence ID" value="NZ_AP024849.1"/>
</dbReference>
<dbReference type="NCBIfam" id="NF000809">
    <property type="entry name" value="PRK00059.1"/>
    <property type="match status" value="1"/>
</dbReference>
<keyword evidence="4" id="KW-0677">Repeat</keyword>
<keyword evidence="12" id="KW-1185">Reference proteome</keyword>
<evidence type="ECO:0000256" key="7">
    <source>
        <dbReference type="PROSITE-ProRule" id="PRU00278"/>
    </source>
</evidence>
<dbReference type="InterPro" id="IPR018337">
    <property type="entry name" value="Cell_wall/Cho-bd_repeat"/>
</dbReference>
<evidence type="ECO:0000313" key="11">
    <source>
        <dbReference type="EMBL" id="BCZ46139.1"/>
    </source>
</evidence>
<dbReference type="PROSITE" id="PS50198">
    <property type="entry name" value="PPIC_PPIASE_2"/>
    <property type="match status" value="1"/>
</dbReference>
<comment type="catalytic activity">
    <reaction evidence="1">
        <text>[protein]-peptidylproline (omega=180) = [protein]-peptidylproline (omega=0)</text>
        <dbReference type="Rhea" id="RHEA:16237"/>
        <dbReference type="Rhea" id="RHEA-COMP:10747"/>
        <dbReference type="Rhea" id="RHEA-COMP:10748"/>
        <dbReference type="ChEBI" id="CHEBI:83833"/>
        <dbReference type="ChEBI" id="CHEBI:83834"/>
        <dbReference type="EC" id="5.2.1.8"/>
    </reaction>
</comment>
<evidence type="ECO:0000256" key="6">
    <source>
        <dbReference type="ARBA" id="ARBA00023235"/>
    </source>
</evidence>
<dbReference type="SUPFAM" id="SSF54534">
    <property type="entry name" value="FKBP-like"/>
    <property type="match status" value="1"/>
</dbReference>
<dbReference type="InterPro" id="IPR023058">
    <property type="entry name" value="PPIase_PpiC_CS"/>
</dbReference>
<dbReference type="EC" id="5.2.1.8" evidence="2"/>
<dbReference type="PANTHER" id="PTHR47245:SF1">
    <property type="entry name" value="FOLDASE PROTEIN PRSA"/>
    <property type="match status" value="1"/>
</dbReference>
<dbReference type="PROSITE" id="PS51170">
    <property type="entry name" value="CW"/>
    <property type="match status" value="1"/>
</dbReference>
<sequence>MKKFKLTKLIASSLIVISVLGLNPIAASAEWKQSNTNWWYTEGSSWATGWKEIDGKWYYFNSDGYMAHDTEIDGYKLGSDGSWMQNTVLATVGDEKITKDDLNKVMNQYDNKLKQQYGNDYATNDSIKAQIEKIKKQQLDNLVIQKMLLKKATELKLNPSDAEINTQIDAEISKYKTQYSGQAQYESFLKQNGINEDELKNLIKSKIITNAVEKDIVKNVVVTDEEIKTYYDKNKDTIFTAGAGATVAHILVADEAKAKSLKAKLDAGADFATLAKENSTDPGSKDKGGNLGFVPYNTTKLITEFVSGFKNLKEGEVSEPVKSQYGYHLIKATGLKSAEVIPFDQVKDELKGALLQQKQGAAFNSKIEEWKTGLKVKYN</sequence>
<proteinExistence type="predicted"/>
<dbReference type="Gene3D" id="3.10.50.40">
    <property type="match status" value="1"/>
</dbReference>
<dbReference type="SUPFAM" id="SSF69360">
    <property type="entry name" value="Cell wall binding repeat"/>
    <property type="match status" value="1"/>
</dbReference>
<dbReference type="EMBL" id="AP024849">
    <property type="protein sequence ID" value="BCZ46139.1"/>
    <property type="molecule type" value="Genomic_DNA"/>
</dbReference>
<dbReference type="PROSITE" id="PS01096">
    <property type="entry name" value="PPIC_PPIASE_1"/>
    <property type="match status" value="1"/>
</dbReference>
<dbReference type="Gene3D" id="1.10.4030.10">
    <property type="entry name" value="Porin chaperone SurA, peptide-binding domain"/>
    <property type="match status" value="1"/>
</dbReference>
<accession>A0ABM7T4M3</accession>
<dbReference type="SUPFAM" id="SSF109998">
    <property type="entry name" value="Triger factor/SurA peptide-binding domain-like"/>
    <property type="match status" value="1"/>
</dbReference>
<dbReference type="InterPro" id="IPR046357">
    <property type="entry name" value="PPIase_dom_sf"/>
</dbReference>
<evidence type="ECO:0000256" key="3">
    <source>
        <dbReference type="ARBA" id="ARBA00022729"/>
    </source>
</evidence>
<feature type="repeat" description="Cell wall-binding" evidence="8">
    <location>
        <begin position="47"/>
        <end position="66"/>
    </location>
</feature>
<evidence type="ECO:0000256" key="5">
    <source>
        <dbReference type="ARBA" id="ARBA00023110"/>
    </source>
</evidence>
<reference evidence="12" key="1">
    <citation type="submission" date="2021-07" db="EMBL/GenBank/DDBJ databases">
        <title>Complete genome sequencing of a Clostridium isolate.</title>
        <authorList>
            <person name="Ueki A."/>
            <person name="Tonouchi A."/>
        </authorList>
    </citation>
    <scope>NUCLEOTIDE SEQUENCE [LARGE SCALE GENOMIC DNA]</scope>
    <source>
        <strain evidence="12">C5S11</strain>
    </source>
</reference>
<feature type="chain" id="PRO_5045867812" description="peptidylprolyl isomerase" evidence="9">
    <location>
        <begin position="30"/>
        <end position="379"/>
    </location>
</feature>
<dbReference type="Proteomes" id="UP000824633">
    <property type="component" value="Chromosome"/>
</dbReference>
<organism evidence="11 12">
    <name type="scientific">Clostridium gelidum</name>
    <dbReference type="NCBI Taxonomy" id="704125"/>
    <lineage>
        <taxon>Bacteria</taxon>
        <taxon>Bacillati</taxon>
        <taxon>Bacillota</taxon>
        <taxon>Clostridia</taxon>
        <taxon>Eubacteriales</taxon>
        <taxon>Clostridiaceae</taxon>
        <taxon>Clostridium</taxon>
    </lineage>
</organism>
<evidence type="ECO:0000259" key="10">
    <source>
        <dbReference type="PROSITE" id="PS50198"/>
    </source>
</evidence>
<evidence type="ECO:0000256" key="8">
    <source>
        <dbReference type="PROSITE-ProRule" id="PRU00591"/>
    </source>
</evidence>
<keyword evidence="5 7" id="KW-0697">Rotamase</keyword>
<evidence type="ECO:0000256" key="2">
    <source>
        <dbReference type="ARBA" id="ARBA00013194"/>
    </source>
</evidence>
<gene>
    <name evidence="11" type="primary">prsA_3</name>
    <name evidence="11" type="ORF">psyc5s11_22060</name>
</gene>
<keyword evidence="6 7" id="KW-0413">Isomerase</keyword>
<evidence type="ECO:0000256" key="4">
    <source>
        <dbReference type="ARBA" id="ARBA00022737"/>
    </source>
</evidence>
<dbReference type="PANTHER" id="PTHR47245">
    <property type="entry name" value="PEPTIDYLPROLYL ISOMERASE"/>
    <property type="match status" value="1"/>
</dbReference>